<dbReference type="AlphaFoldDB" id="A0ABD1DID3"/>
<proteinExistence type="predicted"/>
<keyword evidence="2" id="KW-0539">Nucleus</keyword>
<feature type="compositionally biased region" description="Polar residues" evidence="3">
    <location>
        <begin position="68"/>
        <end position="77"/>
    </location>
</feature>
<dbReference type="PANTHER" id="PTHR47187">
    <property type="entry name" value="NFATC2-INTERACTING PROTEIN"/>
    <property type="match status" value="1"/>
</dbReference>
<protein>
    <recommendedName>
        <fullName evidence="6">Rad60/SUMO-like domain-containing protein</fullName>
    </recommendedName>
</protein>
<feature type="region of interest" description="Disordered" evidence="3">
    <location>
        <begin position="30"/>
        <end position="104"/>
    </location>
</feature>
<evidence type="ECO:0000256" key="1">
    <source>
        <dbReference type="ARBA" id="ARBA00004123"/>
    </source>
</evidence>
<comment type="subcellular location">
    <subcellularLocation>
        <location evidence="1">Nucleus</location>
    </subcellularLocation>
</comment>
<name>A0ABD1DID3_CULPP</name>
<gene>
    <name evidence="4" type="ORF">pipiens_008271</name>
</gene>
<dbReference type="InterPro" id="IPR029071">
    <property type="entry name" value="Ubiquitin-like_domsf"/>
</dbReference>
<dbReference type="GO" id="GO:0005634">
    <property type="term" value="C:nucleus"/>
    <property type="evidence" value="ECO:0007669"/>
    <property type="project" value="UniProtKB-SubCell"/>
</dbReference>
<dbReference type="SUPFAM" id="SSF54236">
    <property type="entry name" value="Ubiquitin-like"/>
    <property type="match status" value="2"/>
</dbReference>
<organism evidence="4 5">
    <name type="scientific">Culex pipiens pipiens</name>
    <name type="common">Northern house mosquito</name>
    <dbReference type="NCBI Taxonomy" id="38569"/>
    <lineage>
        <taxon>Eukaryota</taxon>
        <taxon>Metazoa</taxon>
        <taxon>Ecdysozoa</taxon>
        <taxon>Arthropoda</taxon>
        <taxon>Hexapoda</taxon>
        <taxon>Insecta</taxon>
        <taxon>Pterygota</taxon>
        <taxon>Neoptera</taxon>
        <taxon>Endopterygota</taxon>
        <taxon>Diptera</taxon>
        <taxon>Nematocera</taxon>
        <taxon>Culicoidea</taxon>
        <taxon>Culicidae</taxon>
        <taxon>Culicinae</taxon>
        <taxon>Culicini</taxon>
        <taxon>Culex</taxon>
        <taxon>Culex</taxon>
    </lineage>
</organism>
<evidence type="ECO:0000256" key="3">
    <source>
        <dbReference type="SAM" id="MobiDB-lite"/>
    </source>
</evidence>
<dbReference type="EMBL" id="JBEHCU010005578">
    <property type="protein sequence ID" value="KAL1399361.1"/>
    <property type="molecule type" value="Genomic_DNA"/>
</dbReference>
<reference evidence="4 5" key="1">
    <citation type="submission" date="2024-05" db="EMBL/GenBank/DDBJ databases">
        <title>Culex pipiens pipiens assembly and annotation.</title>
        <authorList>
            <person name="Alout H."/>
            <person name="Durand T."/>
        </authorList>
    </citation>
    <scope>NUCLEOTIDE SEQUENCE [LARGE SCALE GENOMIC DNA]</scope>
    <source>
        <strain evidence="4">HA-2024</strain>
        <tissue evidence="4">Whole body</tissue>
    </source>
</reference>
<evidence type="ECO:0008006" key="6">
    <source>
        <dbReference type="Google" id="ProtNLM"/>
    </source>
</evidence>
<dbReference type="PANTHER" id="PTHR47187:SF1">
    <property type="entry name" value="NFATC2-INTERACTING PROTEIN"/>
    <property type="match status" value="1"/>
</dbReference>
<comment type="caution">
    <text evidence="4">The sequence shown here is derived from an EMBL/GenBank/DDBJ whole genome shotgun (WGS) entry which is preliminary data.</text>
</comment>
<feature type="compositionally biased region" description="Acidic residues" evidence="3">
    <location>
        <begin position="79"/>
        <end position="89"/>
    </location>
</feature>
<accession>A0ABD1DID3</accession>
<evidence type="ECO:0000256" key="2">
    <source>
        <dbReference type="ARBA" id="ARBA00023242"/>
    </source>
</evidence>
<evidence type="ECO:0000313" key="5">
    <source>
        <dbReference type="Proteomes" id="UP001562425"/>
    </source>
</evidence>
<dbReference type="Proteomes" id="UP001562425">
    <property type="component" value="Unassembled WGS sequence"/>
</dbReference>
<keyword evidence="5" id="KW-1185">Reference proteome</keyword>
<evidence type="ECO:0000313" key="4">
    <source>
        <dbReference type="EMBL" id="KAL1399361.1"/>
    </source>
</evidence>
<dbReference type="CDD" id="cd01763">
    <property type="entry name" value="Ubl_SUMO_like"/>
    <property type="match status" value="1"/>
</dbReference>
<sequence length="462" mass="51793">MSNFDVFDNLNSYLDKTDDYDVSDDAELGVSFDEAEMQLPVATKGKRGTKKDKEPKLISPKKKRDKPTSQTSLHSAMSQEEEEEDDDLESGSGSQSSIASRKKGTATAAVVEIEDDGLEQQIAATKKQYDIIFNQNKSFADSNKKFFSGLKRRYTTLSKQFHSKSRSKTFPEKLQVLRDEMFDICVNSNLFAPQVPAAPAAPPPVVNSQLPATRSGTRRSLRRQEPELINLVDSPALILPGVVNLDSDEDADCVVAVKEADQSFDSENYELSLKIKWEGKIERFAHRKHQKFADLIEQLAKRAGSDASHVVLDINERIINPEDTPDSINYRISQFISGRVMQGKLAALFVGNRPNVTKPAANKNLIKLKVQSDRWKHPLEVQIEKDRKMKLVVIKCAEQLKCAPGEFKLSFDGDPVELDSTPLDLDLEGRRNSGSTLRQVKPLPSTPLQDCFRYLLLLRIPV</sequence>
<dbReference type="Gene3D" id="3.10.20.90">
    <property type="entry name" value="Phosphatidylinositol 3-kinase Catalytic Subunit, Chain A, domain 1"/>
    <property type="match status" value="2"/>
</dbReference>
<dbReference type="InterPro" id="IPR052324">
    <property type="entry name" value="NFATC2-Int_DNA_Repair"/>
</dbReference>
<feature type="region of interest" description="Disordered" evidence="3">
    <location>
        <begin position="200"/>
        <end position="221"/>
    </location>
</feature>